<evidence type="ECO:0008006" key="3">
    <source>
        <dbReference type="Google" id="ProtNLM"/>
    </source>
</evidence>
<feature type="signal peptide" evidence="1">
    <location>
        <begin position="1"/>
        <end position="22"/>
    </location>
</feature>
<evidence type="ECO:0000256" key="1">
    <source>
        <dbReference type="SAM" id="SignalP"/>
    </source>
</evidence>
<accession>A0A0E9UG54</accession>
<dbReference type="EMBL" id="GBXM01044654">
    <property type="protein sequence ID" value="JAH63923.1"/>
    <property type="molecule type" value="Transcribed_RNA"/>
</dbReference>
<dbReference type="AlphaFoldDB" id="A0A0E9UG54"/>
<feature type="chain" id="PRO_5002433342" description="Lipoprotein" evidence="1">
    <location>
        <begin position="23"/>
        <end position="39"/>
    </location>
</feature>
<proteinExistence type="predicted"/>
<sequence>MSFLFLDCLVIKFSLLLVSCSAEPKKTVLHDNVLAICFV</sequence>
<reference evidence="2" key="2">
    <citation type="journal article" date="2015" name="Fish Shellfish Immunol.">
        <title>Early steps in the European eel (Anguilla anguilla)-Vibrio vulnificus interaction in the gills: Role of the RtxA13 toxin.</title>
        <authorList>
            <person name="Callol A."/>
            <person name="Pajuelo D."/>
            <person name="Ebbesson L."/>
            <person name="Teles M."/>
            <person name="MacKenzie S."/>
            <person name="Amaro C."/>
        </authorList>
    </citation>
    <scope>NUCLEOTIDE SEQUENCE</scope>
</reference>
<keyword evidence="1" id="KW-0732">Signal</keyword>
<evidence type="ECO:0000313" key="2">
    <source>
        <dbReference type="EMBL" id="JAH63923.1"/>
    </source>
</evidence>
<organism evidence="2">
    <name type="scientific">Anguilla anguilla</name>
    <name type="common">European freshwater eel</name>
    <name type="synonym">Muraena anguilla</name>
    <dbReference type="NCBI Taxonomy" id="7936"/>
    <lineage>
        <taxon>Eukaryota</taxon>
        <taxon>Metazoa</taxon>
        <taxon>Chordata</taxon>
        <taxon>Craniata</taxon>
        <taxon>Vertebrata</taxon>
        <taxon>Euteleostomi</taxon>
        <taxon>Actinopterygii</taxon>
        <taxon>Neopterygii</taxon>
        <taxon>Teleostei</taxon>
        <taxon>Anguilliformes</taxon>
        <taxon>Anguillidae</taxon>
        <taxon>Anguilla</taxon>
    </lineage>
</organism>
<reference evidence="2" key="1">
    <citation type="submission" date="2014-11" db="EMBL/GenBank/DDBJ databases">
        <authorList>
            <person name="Amaro Gonzalez C."/>
        </authorList>
    </citation>
    <scope>NUCLEOTIDE SEQUENCE</scope>
</reference>
<protein>
    <recommendedName>
        <fullName evidence="3">Lipoprotein</fullName>
    </recommendedName>
</protein>
<name>A0A0E9UG54_ANGAN</name>